<feature type="region of interest" description="Disordered" evidence="10">
    <location>
        <begin position="916"/>
        <end position="941"/>
    </location>
</feature>
<feature type="compositionally biased region" description="Low complexity" evidence="10">
    <location>
        <begin position="916"/>
        <end position="926"/>
    </location>
</feature>
<reference evidence="13 14" key="1">
    <citation type="journal article" date="2015" name="Plant Cell">
        <title>Oil accumulation by the oleaginous diatom Fistulifera solaris as revealed by the genome and transcriptome.</title>
        <authorList>
            <person name="Tanaka T."/>
            <person name="Maeda Y."/>
            <person name="Veluchamy A."/>
            <person name="Tanaka M."/>
            <person name="Abida H."/>
            <person name="Marechal E."/>
            <person name="Bowler C."/>
            <person name="Muto M."/>
            <person name="Sunaga Y."/>
            <person name="Tanaka M."/>
            <person name="Yoshino T."/>
            <person name="Taniguchi T."/>
            <person name="Fukuda Y."/>
            <person name="Nemoto M."/>
            <person name="Matsumoto M."/>
            <person name="Wong P.S."/>
            <person name="Aburatani S."/>
            <person name="Fujibuchi W."/>
        </authorList>
    </citation>
    <scope>NUCLEOTIDE SEQUENCE [LARGE SCALE GENOMIC DNA]</scope>
    <source>
        <strain evidence="13 14">JPCC DA0580</strain>
    </source>
</reference>
<gene>
    <name evidence="13" type="ORF">FisN_7Hh207</name>
</gene>
<organism evidence="13 14">
    <name type="scientific">Fistulifera solaris</name>
    <name type="common">Oleaginous diatom</name>
    <dbReference type="NCBI Taxonomy" id="1519565"/>
    <lineage>
        <taxon>Eukaryota</taxon>
        <taxon>Sar</taxon>
        <taxon>Stramenopiles</taxon>
        <taxon>Ochrophyta</taxon>
        <taxon>Bacillariophyta</taxon>
        <taxon>Bacillariophyceae</taxon>
        <taxon>Bacillariophycidae</taxon>
        <taxon>Naviculales</taxon>
        <taxon>Naviculaceae</taxon>
        <taxon>Fistulifera</taxon>
    </lineage>
</organism>
<dbReference type="OrthoDB" id="196083at2759"/>
<dbReference type="InterPro" id="IPR027417">
    <property type="entry name" value="P-loop_NTPase"/>
</dbReference>
<dbReference type="EMBL" id="BDSP01000152">
    <property type="protein sequence ID" value="GAX20886.1"/>
    <property type="molecule type" value="Genomic_DNA"/>
</dbReference>
<protein>
    <recommendedName>
        <fullName evidence="12">ABC transporter domain-containing protein</fullName>
    </recommendedName>
</protein>
<evidence type="ECO:0000256" key="6">
    <source>
        <dbReference type="ARBA" id="ARBA00022741"/>
    </source>
</evidence>
<comment type="similarity">
    <text evidence="2">Belongs to the ABC transporter superfamily. ABCA family.</text>
</comment>
<dbReference type="PANTHER" id="PTHR19229:SF36">
    <property type="entry name" value="ATP-BINDING CASSETTE SUB-FAMILY A MEMBER 2"/>
    <property type="match status" value="1"/>
</dbReference>
<evidence type="ECO:0000256" key="4">
    <source>
        <dbReference type="ARBA" id="ARBA00022692"/>
    </source>
</evidence>
<evidence type="ECO:0000256" key="7">
    <source>
        <dbReference type="ARBA" id="ARBA00022840"/>
    </source>
</evidence>
<dbReference type="SMART" id="SM00382">
    <property type="entry name" value="AAA"/>
    <property type="match status" value="2"/>
</dbReference>
<dbReference type="PROSITE" id="PS50893">
    <property type="entry name" value="ABC_TRANSPORTER_2"/>
    <property type="match status" value="2"/>
</dbReference>
<evidence type="ECO:0000256" key="9">
    <source>
        <dbReference type="ARBA" id="ARBA00023136"/>
    </source>
</evidence>
<feature type="transmembrane region" description="Helical" evidence="11">
    <location>
        <begin position="1337"/>
        <end position="1359"/>
    </location>
</feature>
<dbReference type="Pfam" id="PF12698">
    <property type="entry name" value="ABC2_membrane_3"/>
    <property type="match status" value="2"/>
</dbReference>
<keyword evidence="7" id="KW-0067">ATP-binding</keyword>
<dbReference type="InterPro" id="IPR026082">
    <property type="entry name" value="ABCA"/>
</dbReference>
<evidence type="ECO:0000256" key="5">
    <source>
        <dbReference type="ARBA" id="ARBA00022737"/>
    </source>
</evidence>
<accession>A0A1Z5K3V2</accession>
<dbReference type="SUPFAM" id="SSF52540">
    <property type="entry name" value="P-loop containing nucleoside triphosphate hydrolases"/>
    <property type="match status" value="2"/>
</dbReference>
<dbReference type="GO" id="GO:0005319">
    <property type="term" value="F:lipid transporter activity"/>
    <property type="evidence" value="ECO:0007669"/>
    <property type="project" value="TreeGrafter"/>
</dbReference>
<keyword evidence="9 11" id="KW-0472">Membrane</keyword>
<feature type="transmembrane region" description="Helical" evidence="11">
    <location>
        <begin position="439"/>
        <end position="459"/>
    </location>
</feature>
<dbReference type="Gene3D" id="3.40.50.300">
    <property type="entry name" value="P-loop containing nucleotide triphosphate hydrolases"/>
    <property type="match status" value="2"/>
</dbReference>
<evidence type="ECO:0000256" key="11">
    <source>
        <dbReference type="SAM" id="Phobius"/>
    </source>
</evidence>
<comment type="caution">
    <text evidence="13">The sequence shown here is derived from an EMBL/GenBank/DDBJ whole genome shotgun (WGS) entry which is preliminary data.</text>
</comment>
<dbReference type="CDD" id="cd03263">
    <property type="entry name" value="ABC_subfamily_A"/>
    <property type="match status" value="2"/>
</dbReference>
<sequence length="2050" mass="227831">MIFSRAWFALMRRNWIFRRRNWLGSLLEILLPMGFVGVLVGIKSAVDDSEGLFSGTVPAFFPPDPLALTPLTARDYFTFMQAQRTCIKGNEGDLEFVISGIERNGYNWQVPLVKCDSTLCEREGQDASQFCEYGTIALAPSSLDDEGGKRRALEFESWLYDKYPELVGLLPFNVVQHFDSPEAMDAYVTAVDYEGFDTSKIAMGIVWEGDDPMKFYYALRQNSTNFNAPEAAARPATSTTPDTSRLFRRYARNDFSTCTPDENTPRQGPLELSCTGQYVYNGVLTFQRLVGDFILNQTGAADAGYKVAEAGVRFVQFPIKEYEDSGFYASIAETGPLLVTLGMLYPVAAMIGYIVREKELRQKELMKMMSVSESDIGWAWFMTFILWNMISAFFTTVMSSVLYEASEFRYLFQFWTFTFLAVTVFSMMISSFSSKSARAVLFGLLAFFIGVFLTISVPIDYTRDDGTWIRLISLHPVAAFSYGLQEIGRLEDRGLGLTLSSMSQSDNQSGFTFNDALGYLIFDSVFWGVMTWYLNRTIEPDYGQALPLWFPLTFSYWFPNRTTPSYSSETDPENDRSDNSSIPLEPVSDTLKRQAKEGKSIELRSLRKVFGDKIAVDGLSLSMYNGQITALLGHNGAGKTTTINMLTGATAPTSGYAIVGGKDIRYDRERIRQDIGICLQHDCLFPQLTVREHIQFFARLKGLYRAKSFVDAEADITQAMQDVALLEKSNTLSQNLSGGMKRKLSVAIAFCGGSSVVLLDEPTSGMDPFSRRFTWNVIRHYRQNRCIILTTHFMDEADILGDRIAIMSDGQLRCAGSSLFLKKTYGVGYQLTIEKTMNTLELGNYMAKNSTDAMDRKQESGQAGDVQNRSDTIGNDARGCAEEDLSAWSLSRTCFEIGGQSLLTALRLNDSTEEGAAAIDDGNGDASVDSENGKFEPPLSPENGELSLEELLKTVVSFSVPSAVLLSDVGSEISFQLPIGASSHFLPMFERLDKLLDKGLIRSYGVSITTLDEVFLLVARQNTGNSAVSSSYSKENGGDMNYTARIDNKSARSRMDLEQEGLFFRHMWALFKKRAAFFRRDRKAWLCTTILPSVCVCLGFILFNYVALDRNMDPLILDLNDYNEVAPVPRNPIPFNLPSSSFTCQPGSCTYRPEDDPIISTDVNSETYYYCGYRGSLDGNQKCTIQDSESVVTRITAAGASAEGTNVNSVSQSSRSLYDTSESYGATQYGALFFTHDRSSVLDDFQSSLYSDAVVEVCRSRNGNYTSIENCNDYQGIGYVVQYNYTALHVAPLYQSLADEALVREALDASDFEIKCTIAPLPITKKESQYGKAEDAFSAWFLVVLSFPFISGAFASFIVAERESKAKHLQTVAGVKPIAYWLSTFLWDVLNYQIPMWITVMLMFAFNVDVLTTSQRDVLSGILVVLCLYGPATAGFTYCITFAFSSASLCNMFVILAGFLIGMGGPLACFILLLLGINPLDEKPNLIDIANIIQWVLRFNPSFCLGNAIFKCINIELFAFLAGDYNLSVWTKQVMLYEIIFLGCQTIGYMALAIQLDRWSTNPRILSIWQSFLSIITFQFISKRRRNHSVETISLPDDDDVLNEQDRVLSGQANDDLIVISQLTKIYDTGKKAVDNISLGIPAGECFGLLGEICCASVYGVNGAGKTSCMGMLTAEFPPTSGDATLAGFSVSREPEKTRRRIGYCPQFDAHFANLTGREHVELYASIKGVPKALVKEAAAAKLQEVGLSDKDSDRLSAGYSGGMKRRLSLACATIGQPQIVFLDECSTGVDPVARREIWQMISDMVYSENLPPEERTSVILTTHSMEECEALCPRIAIMAAGRLRCLGSAQHLKNKFGQGYQVEMKVRIADRDDDDFIATAKVLQSRSKVEDATTDAEKAERVFDGESSQLNLEESTERLRNLTGDESISGLLNGTDPYGYPVWKDATSAGGVSLESLAAFATNELRIFSLQSFMNDHFPGSILRERQDMKIRYEVKSDGIRISNIFACIEENKDILRLADYGVSQTSLEQVFNTHAAEAEKLKEGHFDS</sequence>
<keyword evidence="5" id="KW-0677">Repeat</keyword>
<feature type="region of interest" description="Disordered" evidence="10">
    <location>
        <begin position="851"/>
        <end position="875"/>
    </location>
</feature>
<evidence type="ECO:0000259" key="12">
    <source>
        <dbReference type="PROSITE" id="PS50893"/>
    </source>
</evidence>
<evidence type="ECO:0000256" key="2">
    <source>
        <dbReference type="ARBA" id="ARBA00008869"/>
    </source>
</evidence>
<dbReference type="Pfam" id="PF23321">
    <property type="entry name" value="R1_ABCA1"/>
    <property type="match status" value="1"/>
</dbReference>
<feature type="transmembrane region" description="Helical" evidence="11">
    <location>
        <begin position="1418"/>
        <end position="1440"/>
    </location>
</feature>
<dbReference type="FunFam" id="3.40.50.300:FF:000298">
    <property type="entry name" value="ATP-binding cassette sub-family A member 12"/>
    <property type="match status" value="1"/>
</dbReference>
<evidence type="ECO:0000313" key="14">
    <source>
        <dbReference type="Proteomes" id="UP000198406"/>
    </source>
</evidence>
<dbReference type="Pfam" id="PF00005">
    <property type="entry name" value="ABC_tran"/>
    <property type="match status" value="2"/>
</dbReference>
<evidence type="ECO:0000256" key="3">
    <source>
        <dbReference type="ARBA" id="ARBA00022448"/>
    </source>
</evidence>
<feature type="transmembrane region" description="Helical" evidence="11">
    <location>
        <begin position="410"/>
        <end position="432"/>
    </location>
</feature>
<feature type="transmembrane region" description="Helical" evidence="11">
    <location>
        <begin position="337"/>
        <end position="355"/>
    </location>
</feature>
<proteinExistence type="inferred from homology"/>
<keyword evidence="14" id="KW-1185">Reference proteome</keyword>
<feature type="transmembrane region" description="Helical" evidence="11">
    <location>
        <begin position="376"/>
        <end position="398"/>
    </location>
</feature>
<evidence type="ECO:0000256" key="10">
    <source>
        <dbReference type="SAM" id="MobiDB-lite"/>
    </source>
</evidence>
<feature type="domain" description="ABC transporter" evidence="12">
    <location>
        <begin position="1618"/>
        <end position="1866"/>
    </location>
</feature>
<keyword evidence="3" id="KW-0813">Transport</keyword>
<dbReference type="InterPro" id="IPR017871">
    <property type="entry name" value="ABC_transporter-like_CS"/>
</dbReference>
<evidence type="ECO:0000256" key="8">
    <source>
        <dbReference type="ARBA" id="ARBA00022989"/>
    </source>
</evidence>
<comment type="subcellular location">
    <subcellularLocation>
        <location evidence="1">Membrane</location>
        <topology evidence="1">Multi-pass membrane protein</topology>
    </subcellularLocation>
</comment>
<feature type="transmembrane region" description="Helical" evidence="11">
    <location>
        <begin position="1452"/>
        <end position="1477"/>
    </location>
</feature>
<feature type="domain" description="ABC transporter" evidence="12">
    <location>
        <begin position="601"/>
        <end position="834"/>
    </location>
</feature>
<feature type="region of interest" description="Disordered" evidence="10">
    <location>
        <begin position="565"/>
        <end position="588"/>
    </location>
</feature>
<feature type="transmembrane region" description="Helical" evidence="11">
    <location>
        <begin position="21"/>
        <end position="42"/>
    </location>
</feature>
<dbReference type="GO" id="GO:0140359">
    <property type="term" value="F:ABC-type transporter activity"/>
    <property type="evidence" value="ECO:0007669"/>
    <property type="project" value="InterPro"/>
</dbReference>
<feature type="transmembrane region" description="Helical" evidence="11">
    <location>
        <begin position="1534"/>
        <end position="1553"/>
    </location>
</feature>
<keyword evidence="4 11" id="KW-0812">Transmembrane</keyword>
<dbReference type="PROSITE" id="PS00211">
    <property type="entry name" value="ABC_TRANSPORTER_1"/>
    <property type="match status" value="2"/>
</dbReference>
<evidence type="ECO:0000256" key="1">
    <source>
        <dbReference type="ARBA" id="ARBA00004141"/>
    </source>
</evidence>
<dbReference type="InParanoid" id="A0A1Z5K3V2"/>
<name>A0A1Z5K3V2_FISSO</name>
<dbReference type="InterPro" id="IPR003593">
    <property type="entry name" value="AAA+_ATPase"/>
</dbReference>
<evidence type="ECO:0000313" key="13">
    <source>
        <dbReference type="EMBL" id="GAX20886.1"/>
    </source>
</evidence>
<keyword evidence="6" id="KW-0547">Nucleotide-binding</keyword>
<feature type="transmembrane region" description="Helical" evidence="11">
    <location>
        <begin position="1380"/>
        <end position="1406"/>
    </location>
</feature>
<dbReference type="InterPro" id="IPR056264">
    <property type="entry name" value="R2_ABCA1-4-like"/>
</dbReference>
<dbReference type="PANTHER" id="PTHR19229">
    <property type="entry name" value="ATP-BINDING CASSETTE TRANSPORTER SUBFAMILY A ABCA"/>
    <property type="match status" value="1"/>
</dbReference>
<dbReference type="FunFam" id="3.40.50.300:FF:000335">
    <property type="entry name" value="ATP binding cassette subfamily A member 5"/>
    <property type="match status" value="1"/>
</dbReference>
<dbReference type="GO" id="GO:0016020">
    <property type="term" value="C:membrane"/>
    <property type="evidence" value="ECO:0007669"/>
    <property type="project" value="UniProtKB-SubCell"/>
</dbReference>
<keyword evidence="8 11" id="KW-1133">Transmembrane helix</keyword>
<dbReference type="InterPro" id="IPR003439">
    <property type="entry name" value="ABC_transporter-like_ATP-bd"/>
</dbReference>
<dbReference type="Proteomes" id="UP000198406">
    <property type="component" value="Unassembled WGS sequence"/>
</dbReference>
<dbReference type="GO" id="GO:0016887">
    <property type="term" value="F:ATP hydrolysis activity"/>
    <property type="evidence" value="ECO:0007669"/>
    <property type="project" value="InterPro"/>
</dbReference>
<feature type="transmembrane region" description="Helical" evidence="11">
    <location>
        <begin position="1084"/>
        <end position="1107"/>
    </location>
</feature>
<dbReference type="GO" id="GO:0005524">
    <property type="term" value="F:ATP binding"/>
    <property type="evidence" value="ECO:0007669"/>
    <property type="project" value="UniProtKB-KW"/>
</dbReference>
<dbReference type="InterPro" id="IPR013525">
    <property type="entry name" value="ABC2_TM"/>
</dbReference>